<comment type="catalytic activity">
    <reaction evidence="1">
        <text>ATP + protein L-histidine = ADP + protein N-phospho-L-histidine.</text>
        <dbReference type="EC" id="2.7.13.3"/>
    </reaction>
</comment>
<dbReference type="SMART" id="SM00091">
    <property type="entry name" value="PAS"/>
    <property type="match status" value="2"/>
</dbReference>
<gene>
    <name evidence="9" type="ORF">GAH_01739</name>
</gene>
<evidence type="ECO:0000256" key="4">
    <source>
        <dbReference type="ARBA" id="ARBA00022679"/>
    </source>
</evidence>
<feature type="domain" description="PAC" evidence="8">
    <location>
        <begin position="80"/>
        <end position="130"/>
    </location>
</feature>
<reference evidence="9 10" key="1">
    <citation type="submission" date="2015-04" db="EMBL/GenBank/DDBJ databases">
        <title>The complete genome sequence of the hyperthermophilic, obligate iron-reducing archaeon Geoglobus ahangari strain 234T.</title>
        <authorList>
            <person name="Manzella M.P."/>
            <person name="Holmes D.E."/>
            <person name="Rocheleau J.M."/>
            <person name="Chung A."/>
            <person name="Reguera G."/>
            <person name="Kashefi K."/>
        </authorList>
    </citation>
    <scope>NUCLEOTIDE SEQUENCE [LARGE SCALE GENOMIC DNA]</scope>
    <source>
        <strain evidence="9 10">234</strain>
    </source>
</reference>
<dbReference type="InterPro" id="IPR013655">
    <property type="entry name" value="PAS_fold_3"/>
</dbReference>
<sequence length="453" mass="52229">MINCSKFNEDFWRLVADKSLAGIYVHDDQYRILYVNEIVEKATGYSREELVGSSILDLVYHEDLEKIKKVLDKIFDEEIVSYECRYLTKSGKVRWVWGYVTPVRCEDGLYVIGNWIDITKRKQLEEQLKENSELFRVLVHESPNPAYIVQGEKFVYANKSLLDLLGYTWDELKRMNPLNFVHPEDRETVERRYRERLSGKRAAETYSWRVITKDGSVFWVTGRPSRIMYKGKPAVTSILVDTTDLHMLTSELKKKSEYLSLVNKILRHDILNDITVVEAALEMNDEKLRENAMRKIDRIVTLIKESKAIEEAVGATYSVNLADYVREVARSYECVADIQYSLMDVFVKANESVKSVIDNILRNAVTHSGRERVTILLETCVEGRFGVLRIRDDGKGVPDEIKDRVFEEGFSTIGSTGLGLFIAKKVVELLGGEIKVYDNVPSGAVFELKLRRY</sequence>
<feature type="domain" description="Histidine kinase" evidence="6">
    <location>
        <begin position="265"/>
        <end position="453"/>
    </location>
</feature>
<dbReference type="EC" id="2.7.13.3" evidence="2"/>
<dbReference type="InterPro" id="IPR001610">
    <property type="entry name" value="PAC"/>
</dbReference>
<evidence type="ECO:0000259" key="6">
    <source>
        <dbReference type="PROSITE" id="PS50109"/>
    </source>
</evidence>
<name>A0A0F7IEY5_9EURY</name>
<dbReference type="OrthoDB" id="3369at2157"/>
<dbReference type="PROSITE" id="PS50112">
    <property type="entry name" value="PAS"/>
    <property type="match status" value="2"/>
</dbReference>
<dbReference type="PROSITE" id="PS50109">
    <property type="entry name" value="HIS_KIN"/>
    <property type="match status" value="1"/>
</dbReference>
<dbReference type="HOGENOM" id="CLU_000445_114_58_2"/>
<accession>A0A0F7IEY5</accession>
<feature type="domain" description="PAS" evidence="7">
    <location>
        <begin position="8"/>
        <end position="78"/>
    </location>
</feature>
<keyword evidence="10" id="KW-1185">Reference proteome</keyword>
<dbReference type="InterPro" id="IPR035965">
    <property type="entry name" value="PAS-like_dom_sf"/>
</dbReference>
<keyword evidence="5" id="KW-0418">Kinase</keyword>
<proteinExistence type="predicted"/>
<organism evidence="9 10">
    <name type="scientific">Geoglobus ahangari</name>
    <dbReference type="NCBI Taxonomy" id="113653"/>
    <lineage>
        <taxon>Archaea</taxon>
        <taxon>Methanobacteriati</taxon>
        <taxon>Methanobacteriota</taxon>
        <taxon>Archaeoglobi</taxon>
        <taxon>Archaeoglobales</taxon>
        <taxon>Archaeoglobaceae</taxon>
        <taxon>Geoglobus</taxon>
    </lineage>
</organism>
<dbReference type="GO" id="GO:0004673">
    <property type="term" value="F:protein histidine kinase activity"/>
    <property type="evidence" value="ECO:0007669"/>
    <property type="project" value="UniProtKB-EC"/>
</dbReference>
<dbReference type="AlphaFoldDB" id="A0A0F7IEY5"/>
<dbReference type="Proteomes" id="UP000034723">
    <property type="component" value="Chromosome"/>
</dbReference>
<dbReference type="SUPFAM" id="SSF55874">
    <property type="entry name" value="ATPase domain of HSP90 chaperone/DNA topoisomerase II/histidine kinase"/>
    <property type="match status" value="1"/>
</dbReference>
<dbReference type="PANTHER" id="PTHR43304:SF1">
    <property type="entry name" value="PAC DOMAIN-CONTAINING PROTEIN"/>
    <property type="match status" value="1"/>
</dbReference>
<dbReference type="SMART" id="SM00387">
    <property type="entry name" value="HATPase_c"/>
    <property type="match status" value="1"/>
</dbReference>
<evidence type="ECO:0000256" key="2">
    <source>
        <dbReference type="ARBA" id="ARBA00012438"/>
    </source>
</evidence>
<dbReference type="InParanoid" id="A0A0F7IEY5"/>
<evidence type="ECO:0000313" key="10">
    <source>
        <dbReference type="Proteomes" id="UP000034723"/>
    </source>
</evidence>
<evidence type="ECO:0000256" key="3">
    <source>
        <dbReference type="ARBA" id="ARBA00022553"/>
    </source>
</evidence>
<dbReference type="NCBIfam" id="TIGR00229">
    <property type="entry name" value="sensory_box"/>
    <property type="match status" value="2"/>
</dbReference>
<keyword evidence="4" id="KW-0808">Transferase</keyword>
<dbReference type="InterPro" id="IPR000014">
    <property type="entry name" value="PAS"/>
</dbReference>
<dbReference type="InterPro" id="IPR036890">
    <property type="entry name" value="HATPase_C_sf"/>
</dbReference>
<dbReference type="RefSeq" id="WP_156967446.1">
    <property type="nucleotide sequence ID" value="NZ_CP011267.1"/>
</dbReference>
<dbReference type="Pfam" id="PF08447">
    <property type="entry name" value="PAS_3"/>
    <property type="match status" value="2"/>
</dbReference>
<dbReference type="STRING" id="113653.GAH_01739"/>
<evidence type="ECO:0000259" key="8">
    <source>
        <dbReference type="PROSITE" id="PS50113"/>
    </source>
</evidence>
<feature type="domain" description="PAS" evidence="7">
    <location>
        <begin position="150"/>
        <end position="200"/>
    </location>
</feature>
<dbReference type="SUPFAM" id="SSF55785">
    <property type="entry name" value="PYP-like sensor domain (PAS domain)"/>
    <property type="match status" value="2"/>
</dbReference>
<dbReference type="Pfam" id="PF02518">
    <property type="entry name" value="HATPase_c"/>
    <property type="match status" value="1"/>
</dbReference>
<dbReference type="PANTHER" id="PTHR43304">
    <property type="entry name" value="PHYTOCHROME-LIKE PROTEIN CPH1"/>
    <property type="match status" value="1"/>
</dbReference>
<protein>
    <recommendedName>
        <fullName evidence="2">histidine kinase</fullName>
        <ecNumber evidence="2">2.7.13.3</ecNumber>
    </recommendedName>
</protein>
<evidence type="ECO:0000259" key="7">
    <source>
        <dbReference type="PROSITE" id="PS50112"/>
    </source>
</evidence>
<dbReference type="GeneID" id="24804308"/>
<dbReference type="Gene3D" id="3.30.450.20">
    <property type="entry name" value="PAS domain"/>
    <property type="match status" value="2"/>
</dbReference>
<evidence type="ECO:0000256" key="5">
    <source>
        <dbReference type="ARBA" id="ARBA00022777"/>
    </source>
</evidence>
<dbReference type="SMART" id="SM00086">
    <property type="entry name" value="PAC"/>
    <property type="match status" value="2"/>
</dbReference>
<dbReference type="KEGG" id="gah:GAH_01739"/>
<dbReference type="InterPro" id="IPR000700">
    <property type="entry name" value="PAS-assoc_C"/>
</dbReference>
<dbReference type="EMBL" id="CP011267">
    <property type="protein sequence ID" value="AKG90980.1"/>
    <property type="molecule type" value="Genomic_DNA"/>
</dbReference>
<dbReference type="InterPro" id="IPR005467">
    <property type="entry name" value="His_kinase_dom"/>
</dbReference>
<dbReference type="PROSITE" id="PS50113">
    <property type="entry name" value="PAC"/>
    <property type="match status" value="1"/>
</dbReference>
<evidence type="ECO:0000256" key="1">
    <source>
        <dbReference type="ARBA" id="ARBA00000085"/>
    </source>
</evidence>
<dbReference type="Gene3D" id="3.30.565.10">
    <property type="entry name" value="Histidine kinase-like ATPase, C-terminal domain"/>
    <property type="match status" value="1"/>
</dbReference>
<evidence type="ECO:0000313" key="9">
    <source>
        <dbReference type="EMBL" id="AKG90980.1"/>
    </source>
</evidence>
<dbReference type="CDD" id="cd00130">
    <property type="entry name" value="PAS"/>
    <property type="match status" value="2"/>
</dbReference>
<dbReference type="InterPro" id="IPR004358">
    <property type="entry name" value="Sig_transdc_His_kin-like_C"/>
</dbReference>
<dbReference type="InterPro" id="IPR052162">
    <property type="entry name" value="Sensor_kinase/Photoreceptor"/>
</dbReference>
<keyword evidence="3" id="KW-0597">Phosphoprotein</keyword>
<dbReference type="PRINTS" id="PR00344">
    <property type="entry name" value="BCTRLSENSOR"/>
</dbReference>
<dbReference type="InterPro" id="IPR003594">
    <property type="entry name" value="HATPase_dom"/>
</dbReference>